<organism evidence="1 2">
    <name type="scientific">Heterobasidion irregulare (strain TC 32-1)</name>
    <dbReference type="NCBI Taxonomy" id="747525"/>
    <lineage>
        <taxon>Eukaryota</taxon>
        <taxon>Fungi</taxon>
        <taxon>Dikarya</taxon>
        <taxon>Basidiomycota</taxon>
        <taxon>Agaricomycotina</taxon>
        <taxon>Agaricomycetes</taxon>
        <taxon>Russulales</taxon>
        <taxon>Bondarzewiaceae</taxon>
        <taxon>Heterobasidion</taxon>
        <taxon>Heterobasidion annosum species complex</taxon>
    </lineage>
</organism>
<gene>
    <name evidence="1" type="ORF">HETIRDRAFT_144002</name>
</gene>
<dbReference type="KEGG" id="hir:HETIRDRAFT_144002"/>
<name>W4JRK6_HETIT</name>
<proteinExistence type="predicted"/>
<dbReference type="RefSeq" id="XP_009552415.1">
    <property type="nucleotide sequence ID" value="XM_009554120.1"/>
</dbReference>
<dbReference type="Proteomes" id="UP000030671">
    <property type="component" value="Unassembled WGS sequence"/>
</dbReference>
<dbReference type="HOGENOM" id="CLU_2455010_0_0_1"/>
<protein>
    <submittedName>
        <fullName evidence="1">Uncharacterized protein</fullName>
    </submittedName>
</protein>
<keyword evidence="2" id="KW-1185">Reference proteome</keyword>
<dbReference type="EMBL" id="KI925465">
    <property type="protein sequence ID" value="ETW76207.1"/>
    <property type="molecule type" value="Genomic_DNA"/>
</dbReference>
<evidence type="ECO:0000313" key="2">
    <source>
        <dbReference type="Proteomes" id="UP000030671"/>
    </source>
</evidence>
<evidence type="ECO:0000313" key="1">
    <source>
        <dbReference type="EMBL" id="ETW76207.1"/>
    </source>
</evidence>
<sequence>MTLVLFDTDGPDAQLDLGVQLLECFRGRSLNTNWCALTGRTYGMKGDASAPSFHSISSKNSLPMPSAPLVNEGVAIMTSSNVPRDANNS</sequence>
<dbReference type="InParanoid" id="W4JRK6"/>
<reference evidence="1 2" key="1">
    <citation type="journal article" date="2012" name="New Phytol.">
        <title>Insight into trade-off between wood decay and parasitism from the genome of a fungal forest pathogen.</title>
        <authorList>
            <person name="Olson A."/>
            <person name="Aerts A."/>
            <person name="Asiegbu F."/>
            <person name="Belbahri L."/>
            <person name="Bouzid O."/>
            <person name="Broberg A."/>
            <person name="Canback B."/>
            <person name="Coutinho P.M."/>
            <person name="Cullen D."/>
            <person name="Dalman K."/>
            <person name="Deflorio G."/>
            <person name="van Diepen L.T."/>
            <person name="Dunand C."/>
            <person name="Duplessis S."/>
            <person name="Durling M."/>
            <person name="Gonthier P."/>
            <person name="Grimwood J."/>
            <person name="Fossdal C.G."/>
            <person name="Hansson D."/>
            <person name="Henrissat B."/>
            <person name="Hietala A."/>
            <person name="Himmelstrand K."/>
            <person name="Hoffmeister D."/>
            <person name="Hogberg N."/>
            <person name="James T.Y."/>
            <person name="Karlsson M."/>
            <person name="Kohler A."/>
            <person name="Kues U."/>
            <person name="Lee Y.H."/>
            <person name="Lin Y.C."/>
            <person name="Lind M."/>
            <person name="Lindquist E."/>
            <person name="Lombard V."/>
            <person name="Lucas S."/>
            <person name="Lunden K."/>
            <person name="Morin E."/>
            <person name="Murat C."/>
            <person name="Park J."/>
            <person name="Raffaello T."/>
            <person name="Rouze P."/>
            <person name="Salamov A."/>
            <person name="Schmutz J."/>
            <person name="Solheim H."/>
            <person name="Stahlberg J."/>
            <person name="Velez H."/>
            <person name="de Vries R.P."/>
            <person name="Wiebenga A."/>
            <person name="Woodward S."/>
            <person name="Yakovlev I."/>
            <person name="Garbelotto M."/>
            <person name="Martin F."/>
            <person name="Grigoriev I.V."/>
            <person name="Stenlid J."/>
        </authorList>
    </citation>
    <scope>NUCLEOTIDE SEQUENCE [LARGE SCALE GENOMIC DNA]</scope>
    <source>
        <strain evidence="1 2">TC 32-1</strain>
    </source>
</reference>
<dbReference type="GeneID" id="20667039"/>
<accession>W4JRK6</accession>
<dbReference type="AlphaFoldDB" id="W4JRK6"/>